<reference evidence="2 3" key="1">
    <citation type="submission" date="2019-08" db="EMBL/GenBank/DDBJ databases">
        <title>In-depth cultivation of the pig gut microbiome towards novel bacterial diversity and tailored functional studies.</title>
        <authorList>
            <person name="Wylensek D."/>
            <person name="Hitch T.C.A."/>
            <person name="Clavel T."/>
        </authorList>
    </citation>
    <scope>NUCLEOTIDE SEQUENCE [LARGE SCALE GENOMIC DNA]</scope>
    <source>
        <strain evidence="2 3">WB03_NA08</strain>
    </source>
</reference>
<name>A0A6N7VSM2_9ACTO</name>
<comment type="caution">
    <text evidence="2">The sequence shown here is derived from an EMBL/GenBank/DDBJ whole genome shotgun (WGS) entry which is preliminary data.</text>
</comment>
<organism evidence="2 3">
    <name type="scientific">Scrofimicrobium canadense</name>
    <dbReference type="NCBI Taxonomy" id="2652290"/>
    <lineage>
        <taxon>Bacteria</taxon>
        <taxon>Bacillati</taxon>
        <taxon>Actinomycetota</taxon>
        <taxon>Actinomycetes</taxon>
        <taxon>Actinomycetales</taxon>
        <taxon>Actinomycetaceae</taxon>
        <taxon>Scrofimicrobium</taxon>
    </lineage>
</organism>
<gene>
    <name evidence="2" type="ORF">FYJ24_08425</name>
</gene>
<protein>
    <submittedName>
        <fullName evidence="2">DUF4314 domain-containing protein</fullName>
    </submittedName>
</protein>
<feature type="domain" description="DUF4314" evidence="1">
    <location>
        <begin position="6"/>
        <end position="59"/>
    </location>
</feature>
<dbReference type="EMBL" id="VULO01000009">
    <property type="protein sequence ID" value="MSS84787.1"/>
    <property type="molecule type" value="Genomic_DNA"/>
</dbReference>
<dbReference type="AlphaFoldDB" id="A0A6N7VSM2"/>
<dbReference type="Pfam" id="PF14192">
    <property type="entry name" value="DUF4314"/>
    <property type="match status" value="1"/>
</dbReference>
<evidence type="ECO:0000259" key="1">
    <source>
        <dbReference type="Pfam" id="PF14192"/>
    </source>
</evidence>
<evidence type="ECO:0000313" key="2">
    <source>
        <dbReference type="EMBL" id="MSS84787.1"/>
    </source>
</evidence>
<dbReference type="InterPro" id="IPR025463">
    <property type="entry name" value="DUF4314"/>
</dbReference>
<dbReference type="Proteomes" id="UP000470875">
    <property type="component" value="Unassembled WGS sequence"/>
</dbReference>
<keyword evidence="3" id="KW-1185">Reference proteome</keyword>
<proteinExistence type="predicted"/>
<accession>A0A6N7VSM2</accession>
<sequence>MNANVEGRRIRLVATTDPYTRLAPGDEGTIMFVDDAGTVHVDWDCGSTLGLIPGEDAWETLPKQAIDSPFENQRRTTG</sequence>
<evidence type="ECO:0000313" key="3">
    <source>
        <dbReference type="Proteomes" id="UP000470875"/>
    </source>
</evidence>
<dbReference type="RefSeq" id="WP_154545437.1">
    <property type="nucleotide sequence ID" value="NZ_VULO01000009.1"/>
</dbReference>